<evidence type="ECO:0000313" key="4">
    <source>
        <dbReference type="Proteomes" id="UP000249493"/>
    </source>
</evidence>
<sequence>MSSVVAIVKSIVGQVFVVSPEGIRRVLVEGDKLFAGDQIDTGLSGAVSLELADGRVLDLGRDTQWSADAPDSGSDLAAATAQAAPSVEELQQAIAAGADPTKDLEATAAGPTAASSGGAAGGSHSFVVLDATAGRVDPTIGFPTAGIDSAAQITQDTTGGQTTTVANTNTNTPSESNLSLSATPTITEAGGVLVYTATLTQAPLTDLTVTLSNGAVIVIPAGSTIGTVNVPLAANDTVYNDATQIEVTVAGTSGGSGITVTPPTTPAVTQVTDTLDTTTVTLTADNTVTEGGQITYTATLTNPAQTPVTITLSNGSTITIEAGKTSGSVNVPTAANDVYNNGSTVSTTITGTTGGNFENLVPNTTPAVTTITDSVDTTGLTLTATGTVSEGGQIVYTATLTNPAGTPMTVTLSNGSVITIEAGKTTGSVVVDTPANDVYVNGSTVSTTITGATGGSFENLVPNTTPAVTTITDSVETTGLTLTATGTVSEGSQITYTATLTNPAGTPMTVTLSNGSVITIEAGKTTGSVVVDTPANDVYVNGSTVSTTITGTTGGNFENLLPNTAPAVTTITDSVDTTGLTLSATGTVSEGGQITYTATLTNPAGTPMTVTLSNGSVITIEAGKTSGSVNVPTAANDVYNNGSTVSTTITGTTGGNFENLVPNTTPAVTTITDSVDTTGLTLTATGTVSEGGQITYTATLTSPAGTPMTVTLSNGSVITIEAGKTTGSVVVDTPTNDVYVNGSTVSTTITGTTGGNFENLVLSKEPAVTSITDSIDTTTVTLTATPSVDENGTITYTATLTDAQGQPVTAQNGPVTVTLDSGKVITIAEGQSSGSLPVTVGNDVYQGPTTVSESIKDAVGGNLEAINPVKTPVTTTVNDVNDSTTVTLTATPSVDENGTITYTATLTDAQGQPVTAQNGPVTVTLDSGKVITIAEGQSSGSLPVTVGNDVYQGPTTVTESIKSADGGNLELVSPDTTPVTTTVSDVNDSTTVTLSATPSVDENGTITYTATLTDAQGQPVTAQNGPVTVTLDSGKVITIAEGQSSGSLPVTVGNDVYQGPTTVSESIKDAVGGNLEAINPVKTPVTTTVNDVNDSTTVSLSATPSVDENGTITYTATLTDKNGAPVTAQNGPVTVTLDSGKVITIAEGQSFGSLPVTVGNDVYQGPTTVTESIKSADGGNLEAINPIKTPVETTVNDVNDSTTVTLSATPSVDENGTITYTATLTDAQGQPVTAQNGPVTVTLDSGKVITIAEGQSSGSLPVTVGNDVYQGPTTVSESIKDAVGGNLEAINPVKTPVTTTVNDVNDATTVTLSATPSVDENGTITYTATLTDAQGQPVTAQNGPVTVTLDSGKVITIAEGQSSGSLPVTVGNDVYQGPTTVSESIKDAAGGNLEAINPVKTPVETTVNDVNDSTTVTLSATPSVDENGTITYTATLTDAQGQPVTAQSGPVTVTLDSGKVITIAEGQSSGSLPVTVGNDVYKGPTTVTESIKDAAGGNLEAINPIKTPVETTVNDVNDATTVTLSATPSVDENGTITYTATLTDAQGNPVTAQNGPVTVTLNSGKVITIAEGQSSGSLPVTVGNDVYQGPTTVTESIKSADGGNLEAINPIKTPVETTVNDVNDSTTVTLTATPSVDENGTITYTATLTDKNGAPVTAQNGPVTVTLDSGKVITIAVGQSSGSLPVTVGNDVYQGPTTVTESIKSADGGNLELVSPNTTPVTTTINDVNDSTTVSLTATPSVDENGTITYTATLTDAQGKPVTAQNGSVTVTLDSGKVITIAEGQSSGSLPVTVGNDVYKGPTTVTESIKDAVGGNLEVVSPNTTPVTTTVNDVNDSTTVTLSATPSVDENGTITYTATLTDKNGAPVTAQNGPVTVTLDSGKVITIAEGQSSGSLPVTVGNDVYKGPTTVTESIKSADGGNLELVSPDTTPVTTTVSDVNDSTTVTLTATPSVDENGTITYTATLTDKNGAPVTAQNGPVTVTLDSGKVITIAEGQSSGSLPVTVGNDVYQGPTTVTEFIKDAAGGNLEVVSPNTTPVTTTINDVNDSTTVTLTATPSVDENGTITYTATLTDAQGNPVTAQNGPVTVTLDSGKVITIAEGQSFGSLPVTVGNDVYQGPTTVTEFIKDAAGGNLEAINLIKTPVETTVNDVNDATTVTLTATPSVDENGTITYTATLIDAQGQPVTAQNGSVTVTLDSGKVITIAEGQSSGSLPVTVGNDVYKGPTTVSESIKDAAGGNLELVSPNTTPVTTTINDVNDSTTVTLTATPSVDENGTITYTATLTDAQGNPVTAQNGPVTVTLDSGKVITIAVGQSSGSLPVTVGNDVYKGPTTISESIKDAAGGNLEAINPVKTPVETTVNDVNDSTTVTLTATPSVDENGTITYTATLTDAQGNPVTAQNGPVTVTLDSGKVITIAEGQSSGSLPVTVGNDVYKGPTTVTESIKDAVGGNLEVVSPNTTPVTTTVNDVNDSTTVTLTATPSVDENGTITYTATLTDKNGAPVTAQNGPVTVTLDSGKVITIAEGQSSGSLPVTVGNDVYQGPTTVTEFIKDAAGGNLEAINLIKTPVETTVNDVNDATTVTLTATPSVDENGTITYTATLIDAQGQPVTAQNGSVTVTLDSGKVITIAEGQSSGSLPVTVGNDVYKGPTTVSESIKDAAGGNLELVSPNTTPVTTTINDVNDSTTVSLTATPSVDENGTITYTATLTDAQGKPVTAQNGSVTVTLDSGKVITIAEGQSSGSLPVTVGNDAYQGSTTVTESIKDAVGGNLEVVSPNTTPVTTTVNDVNDSTTVSLTATPSVDENGTITYTATLTDAQGQPVTAQNGPVTVTLDSGKVITIAEGQSSGSLPVTVGNDVYKGPTTVTESIKDAAGGNLELVSPNTTPVTTTINDVNDSTTVTLSATPSVDENGTITYTATLTDAQGNPVTAQNGPVTVTLDSGKVITIAEGQSFGSLPVTVGNDVYQGPSTVTESIKSADGGNLEAINPIKTPVETTVNDVNDSTTVTLTATPSVDENGTITYTATLTDAQGQPVTAQNGPVTVTLDSGKVITIAEGQSSGTLPVTVGNDVYQGPTTVTESIKSTDGGNLEAINPIKTPVETTVNDVNDSTTVTLTATPSVDENGTITYTATLTDAQGQPVTAQNGPVTVTLDSGKVITIAVGQSSGTLPVTVGNDVYKGPTTVSESIKDAVGGNLEAINPMKTPVTTTVNDVNDTTTVTLSATPSVDESGTITYTATLTDAQGNPVTAHNTPVTVTLDSGKVITIAVGQSSGTLPVTVGNDVYQGPTTVSESIKDAAGGNLEAVNPVKTPVTTTVNDVNDTTTVTLSATPSVDESGTITYTATLTDKNGAPVTAHNAPVTVTLDSGKVITIAVGQSSGTLPVTVGNDVYKGPTTVSESIKDAVGGNLEAINPVKTPVTTTVNDVNDSTTVTLTATPSVDENGTITYTATLTDAQGQPVTAQNGPVTVTLDSGKVITIAEGQSSGTLPVTVGNDVYKGPTTISESIKDAVGGNLEAVNPVKTPVTTTVNDVNDSTTVTLSATPSVDENGTITYTATLTDAQGNPVTAHNTPVTVTLDSGKVITIAVGQSSGTLPVAVGNDVYKGPTTVSESIKDATGGNLEAVNPIKTPVTTTVNDVNDTTTVTLTATPSVSENGTITYTATLTDKNGAAVTAHNTPVTVTLDSGKVITIAAGQSSGTLPVTVGNDVYKGPTTVSESIKDATGGNLEAINPIKTPVSTTVTDINDSTTVTLTATPSVDENGTITYTATLTDKNGALVTAHNTPITVTLDSGKVITIAVGQSSGTLPVTVGNDVYKGPTTVSESIKDAAGGNLEAINPIKTPVSTTVTDINDSTTVTLTATPSVDENGTITYTAT</sequence>
<feature type="domain" description="LapA adhesin" evidence="2">
    <location>
        <begin position="2790"/>
        <end position="2893"/>
    </location>
</feature>
<dbReference type="Proteomes" id="UP000249493">
    <property type="component" value="Unassembled WGS sequence"/>
</dbReference>
<feature type="domain" description="LapA adhesin" evidence="2">
    <location>
        <begin position="576"/>
        <end position="673"/>
    </location>
</feature>
<feature type="region of interest" description="Disordered" evidence="1">
    <location>
        <begin position="101"/>
        <end position="121"/>
    </location>
</feature>
<feature type="domain" description="LapA adhesin" evidence="2">
    <location>
        <begin position="676"/>
        <end position="773"/>
    </location>
</feature>
<evidence type="ECO:0000256" key="1">
    <source>
        <dbReference type="SAM" id="MobiDB-lite"/>
    </source>
</evidence>
<organism evidence="3 4">
    <name type="scientific">Pseudomonas fluorescens</name>
    <dbReference type="NCBI Taxonomy" id="294"/>
    <lineage>
        <taxon>Bacteria</taxon>
        <taxon>Pseudomonadati</taxon>
        <taxon>Pseudomonadota</taxon>
        <taxon>Gammaproteobacteria</taxon>
        <taxon>Pseudomonadales</taxon>
        <taxon>Pseudomonadaceae</taxon>
        <taxon>Pseudomonas</taxon>
    </lineage>
</organism>
<feature type="domain" description="LapA adhesin" evidence="2">
    <location>
        <begin position="477"/>
        <end position="573"/>
    </location>
</feature>
<comment type="caution">
    <text evidence="3">The sequence shown here is derived from an EMBL/GenBank/DDBJ whole genome shotgun (WGS) entry which is preliminary data.</text>
</comment>
<feature type="domain" description="LapA adhesin" evidence="2">
    <location>
        <begin position="882"/>
        <end position="985"/>
    </location>
</feature>
<gene>
    <name evidence="3" type="ORF">DOZ80_22085</name>
</gene>
<dbReference type="InterPro" id="IPR046779">
    <property type="entry name" value="LapA_adhesin_dom"/>
</dbReference>
<feature type="domain" description="LapA adhesin" evidence="2">
    <location>
        <begin position="988"/>
        <end position="1091"/>
    </location>
</feature>
<feature type="domain" description="LapA adhesin" evidence="2">
    <location>
        <begin position="276"/>
        <end position="373"/>
    </location>
</feature>
<feature type="compositionally biased region" description="Low complexity" evidence="1">
    <location>
        <begin position="106"/>
        <end position="117"/>
    </location>
</feature>
<feature type="domain" description="LapA adhesin" evidence="2">
    <location>
        <begin position="1306"/>
        <end position="1409"/>
    </location>
</feature>
<feature type="domain" description="LapA adhesin" evidence="2">
    <location>
        <begin position="3214"/>
        <end position="3317"/>
    </location>
</feature>
<reference evidence="3 4" key="1">
    <citation type="submission" date="2018-06" db="EMBL/GenBank/DDBJ databases">
        <authorList>
            <person name="Zhirakovskaya E."/>
        </authorList>
    </citation>
    <scope>NUCLEOTIDE SEQUENCE [LARGE SCALE GENOMIC DNA]</scope>
    <source>
        <strain evidence="3 4">LY3</strain>
    </source>
</reference>
<feature type="domain" description="LapA adhesin" evidence="2">
    <location>
        <begin position="1094"/>
        <end position="1197"/>
    </location>
</feature>
<feature type="domain" description="LapA adhesin" evidence="2">
    <location>
        <begin position="3426"/>
        <end position="3529"/>
    </location>
</feature>
<dbReference type="NCBIfam" id="NF033682">
    <property type="entry name" value="retention_LapA"/>
    <property type="match status" value="1"/>
</dbReference>
<feature type="domain" description="LapA adhesin" evidence="2">
    <location>
        <begin position="2366"/>
        <end position="2469"/>
    </location>
</feature>
<feature type="domain" description="LapA adhesin" evidence="2">
    <location>
        <begin position="3002"/>
        <end position="3105"/>
    </location>
</feature>
<feature type="domain" description="LapA adhesin" evidence="2">
    <location>
        <begin position="1200"/>
        <end position="1303"/>
    </location>
</feature>
<feature type="domain" description="LapA adhesin" evidence="2">
    <location>
        <begin position="3108"/>
        <end position="3211"/>
    </location>
</feature>
<name>A0A327MUU5_PSEFL</name>
<feature type="domain" description="LapA adhesin" evidence="2">
    <location>
        <begin position="2154"/>
        <end position="2257"/>
    </location>
</feature>
<dbReference type="Pfam" id="PF20579">
    <property type="entry name" value="LapA"/>
    <property type="match status" value="35"/>
</dbReference>
<accession>A0A327MUU5</accession>
<feature type="domain" description="LapA adhesin" evidence="2">
    <location>
        <begin position="1942"/>
        <end position="2045"/>
    </location>
</feature>
<dbReference type="EMBL" id="QLIN01000011">
    <property type="protein sequence ID" value="RAI66159.1"/>
    <property type="molecule type" value="Genomic_DNA"/>
</dbReference>
<feature type="domain" description="LapA adhesin" evidence="2">
    <location>
        <begin position="177"/>
        <end position="274"/>
    </location>
</feature>
<feature type="domain" description="LapA adhesin" evidence="2">
    <location>
        <begin position="2896"/>
        <end position="2999"/>
    </location>
</feature>
<feature type="domain" description="LapA adhesin" evidence="2">
    <location>
        <begin position="1836"/>
        <end position="1939"/>
    </location>
</feature>
<feature type="domain" description="LapA adhesin" evidence="2">
    <location>
        <begin position="3744"/>
        <end position="3847"/>
    </location>
</feature>
<evidence type="ECO:0000313" key="3">
    <source>
        <dbReference type="EMBL" id="RAI66159.1"/>
    </source>
</evidence>
<feature type="non-terminal residue" evidence="3">
    <location>
        <position position="3873"/>
    </location>
</feature>
<feature type="domain" description="LapA adhesin" evidence="2">
    <location>
        <begin position="376"/>
        <end position="473"/>
    </location>
</feature>
<feature type="domain" description="LapA adhesin" evidence="2">
    <location>
        <begin position="776"/>
        <end position="879"/>
    </location>
</feature>
<feature type="domain" description="LapA adhesin" evidence="2">
    <location>
        <begin position="2578"/>
        <end position="2681"/>
    </location>
</feature>
<dbReference type="InterPro" id="IPR029053">
    <property type="entry name" value="Viral_coat"/>
</dbReference>
<feature type="domain" description="LapA adhesin" evidence="2">
    <location>
        <begin position="2684"/>
        <end position="2787"/>
    </location>
</feature>
<feature type="domain" description="LapA adhesin" evidence="2">
    <location>
        <begin position="2260"/>
        <end position="2363"/>
    </location>
</feature>
<proteinExistence type="predicted"/>
<feature type="domain" description="LapA adhesin" evidence="2">
    <location>
        <begin position="1730"/>
        <end position="1833"/>
    </location>
</feature>
<feature type="domain" description="LapA adhesin" evidence="2">
    <location>
        <begin position="2048"/>
        <end position="2151"/>
    </location>
</feature>
<dbReference type="RefSeq" id="WP_111286501.1">
    <property type="nucleotide sequence ID" value="NZ_QLIN01000011.1"/>
</dbReference>
<dbReference type="InterPro" id="IPR047777">
    <property type="entry name" value="LapA-like_RM"/>
</dbReference>
<feature type="domain" description="LapA adhesin" evidence="2">
    <location>
        <begin position="1518"/>
        <end position="1621"/>
    </location>
</feature>
<feature type="domain" description="LapA adhesin" evidence="2">
    <location>
        <begin position="2472"/>
        <end position="2575"/>
    </location>
</feature>
<dbReference type="Gene3D" id="2.60.120.20">
    <property type="match status" value="24"/>
</dbReference>
<feature type="domain" description="LapA adhesin" evidence="2">
    <location>
        <begin position="3638"/>
        <end position="3741"/>
    </location>
</feature>
<protein>
    <submittedName>
        <fullName evidence="3">Large adhesive protein</fullName>
    </submittedName>
</protein>
<feature type="domain" description="LapA adhesin" evidence="2">
    <location>
        <begin position="1624"/>
        <end position="1727"/>
    </location>
</feature>
<evidence type="ECO:0000259" key="2">
    <source>
        <dbReference type="Pfam" id="PF20579"/>
    </source>
</evidence>
<feature type="domain" description="LapA adhesin" evidence="2">
    <location>
        <begin position="3532"/>
        <end position="3635"/>
    </location>
</feature>
<feature type="domain" description="LapA adhesin" evidence="2">
    <location>
        <begin position="1412"/>
        <end position="1515"/>
    </location>
</feature>
<feature type="domain" description="LapA adhesin" evidence="2">
    <location>
        <begin position="3320"/>
        <end position="3423"/>
    </location>
</feature>